<keyword evidence="2" id="KW-0001">2Fe-2S</keyword>
<dbReference type="InterPro" id="IPR012675">
    <property type="entry name" value="Beta-grasp_dom_sf"/>
</dbReference>
<evidence type="ECO:0000256" key="3">
    <source>
        <dbReference type="ARBA" id="ARBA00022723"/>
    </source>
</evidence>
<keyword evidence="10" id="KW-1185">Reference proteome</keyword>
<evidence type="ECO:0000313" key="9">
    <source>
        <dbReference type="EMBL" id="GFH43694.1"/>
    </source>
</evidence>
<dbReference type="Gene3D" id="3.10.20.30">
    <property type="match status" value="1"/>
</dbReference>
<dbReference type="SUPFAM" id="SSF54292">
    <property type="entry name" value="2Fe-2S ferredoxin-like"/>
    <property type="match status" value="1"/>
</dbReference>
<feature type="chain" id="PRO_5042016843" description="2Fe-2S ferredoxin-type domain-containing protein" evidence="7">
    <location>
        <begin position="22"/>
        <end position="306"/>
    </location>
</feature>
<dbReference type="GO" id="GO:0009055">
    <property type="term" value="F:electron transfer activity"/>
    <property type="evidence" value="ECO:0007669"/>
    <property type="project" value="TreeGrafter"/>
</dbReference>
<keyword evidence="5" id="KW-0411">Iron-sulfur</keyword>
<dbReference type="EMBL" id="BLLK01000014">
    <property type="protein sequence ID" value="GFH43694.1"/>
    <property type="molecule type" value="Genomic_DNA"/>
</dbReference>
<comment type="cofactor">
    <cofactor evidence="6">
        <name>[2Fe-2S] cluster</name>
        <dbReference type="ChEBI" id="CHEBI:190135"/>
    </cofactor>
</comment>
<sequence length="306" mass="33439">MSFLYVSVIALFASNLNLVLGFTSTFPSVVSSITTTLSPPSIRHQASNPSSIHTLLFSSSPDSDSEQNQDNGIDISQDDRLYRIRLPRAPGIEWGTDLSFSFVYVREMEPAGPASLSDVVQKGDQICELRPVSSENNESIPLIGASFDAVMNAFATLDPKVKDVDLVFFKGTKDELKKLCSADDGKSKQNDGMITITVIQNKGASDEKVITLKAKEGANIRQTLVDNGINVYQSVTRWTNCKGKQLCGTCIVNIAEGSVNTNRKSMDEGSTLRENPDSYRLSCVTFAYGDVTVETFPPIKAAQWTR</sequence>
<dbReference type="PANTHER" id="PTHR23426">
    <property type="entry name" value="FERREDOXIN/ADRENODOXIN"/>
    <property type="match status" value="1"/>
</dbReference>
<dbReference type="InterPro" id="IPR001055">
    <property type="entry name" value="Adrenodoxin-like"/>
</dbReference>
<comment type="similarity">
    <text evidence="1">Belongs to the adrenodoxin/putidaredoxin family.</text>
</comment>
<dbReference type="GO" id="GO:0051537">
    <property type="term" value="F:2 iron, 2 sulfur cluster binding"/>
    <property type="evidence" value="ECO:0007669"/>
    <property type="project" value="UniProtKB-KW"/>
</dbReference>
<gene>
    <name evidence="9" type="ORF">CTEN210_00167</name>
</gene>
<evidence type="ECO:0000256" key="2">
    <source>
        <dbReference type="ARBA" id="ARBA00022714"/>
    </source>
</evidence>
<accession>A0AAD3CF13</accession>
<dbReference type="GO" id="GO:0005739">
    <property type="term" value="C:mitochondrion"/>
    <property type="evidence" value="ECO:0007669"/>
    <property type="project" value="TreeGrafter"/>
</dbReference>
<dbReference type="PROSITE" id="PS51085">
    <property type="entry name" value="2FE2S_FER_2"/>
    <property type="match status" value="1"/>
</dbReference>
<proteinExistence type="inferred from homology"/>
<evidence type="ECO:0000313" key="10">
    <source>
        <dbReference type="Proteomes" id="UP001054902"/>
    </source>
</evidence>
<evidence type="ECO:0000256" key="6">
    <source>
        <dbReference type="ARBA" id="ARBA00034078"/>
    </source>
</evidence>
<dbReference type="Proteomes" id="UP001054902">
    <property type="component" value="Unassembled WGS sequence"/>
</dbReference>
<feature type="signal peptide" evidence="7">
    <location>
        <begin position="1"/>
        <end position="21"/>
    </location>
</feature>
<keyword evidence="3" id="KW-0479">Metal-binding</keyword>
<dbReference type="PANTHER" id="PTHR23426:SF65">
    <property type="entry name" value="FERREDOXIN-2, MITOCHONDRIAL"/>
    <property type="match status" value="1"/>
</dbReference>
<dbReference type="Pfam" id="PF00111">
    <property type="entry name" value="Fer2"/>
    <property type="match status" value="1"/>
</dbReference>
<evidence type="ECO:0000256" key="7">
    <source>
        <dbReference type="SAM" id="SignalP"/>
    </source>
</evidence>
<organism evidence="9 10">
    <name type="scientific">Chaetoceros tenuissimus</name>
    <dbReference type="NCBI Taxonomy" id="426638"/>
    <lineage>
        <taxon>Eukaryota</taxon>
        <taxon>Sar</taxon>
        <taxon>Stramenopiles</taxon>
        <taxon>Ochrophyta</taxon>
        <taxon>Bacillariophyta</taxon>
        <taxon>Coscinodiscophyceae</taxon>
        <taxon>Chaetocerotophycidae</taxon>
        <taxon>Chaetocerotales</taxon>
        <taxon>Chaetocerotaceae</taxon>
        <taxon>Chaetoceros</taxon>
    </lineage>
</organism>
<name>A0AAD3CF13_9STRA</name>
<evidence type="ECO:0000256" key="5">
    <source>
        <dbReference type="ARBA" id="ARBA00023014"/>
    </source>
</evidence>
<evidence type="ECO:0000259" key="8">
    <source>
        <dbReference type="PROSITE" id="PS51085"/>
    </source>
</evidence>
<dbReference type="CDD" id="cd00207">
    <property type="entry name" value="fer2"/>
    <property type="match status" value="1"/>
</dbReference>
<protein>
    <recommendedName>
        <fullName evidence="8">2Fe-2S ferredoxin-type domain-containing protein</fullName>
    </recommendedName>
</protein>
<reference evidence="9 10" key="1">
    <citation type="journal article" date="2021" name="Sci. Rep.">
        <title>The genome of the diatom Chaetoceros tenuissimus carries an ancient integrated fragment of an extant virus.</title>
        <authorList>
            <person name="Hongo Y."/>
            <person name="Kimura K."/>
            <person name="Takaki Y."/>
            <person name="Yoshida Y."/>
            <person name="Baba S."/>
            <person name="Kobayashi G."/>
            <person name="Nagasaki K."/>
            <person name="Hano T."/>
            <person name="Tomaru Y."/>
        </authorList>
    </citation>
    <scope>NUCLEOTIDE SEQUENCE [LARGE SCALE GENOMIC DNA]</scope>
    <source>
        <strain evidence="9 10">NIES-3715</strain>
    </source>
</reference>
<comment type="caution">
    <text evidence="9">The sequence shown here is derived from an EMBL/GenBank/DDBJ whole genome shotgun (WGS) entry which is preliminary data.</text>
</comment>
<dbReference type="GO" id="GO:0140647">
    <property type="term" value="P:P450-containing electron transport chain"/>
    <property type="evidence" value="ECO:0007669"/>
    <property type="project" value="InterPro"/>
</dbReference>
<feature type="domain" description="2Fe-2S ferredoxin-type" evidence="8">
    <location>
        <begin position="194"/>
        <end position="299"/>
    </location>
</feature>
<keyword evidence="4" id="KW-0408">Iron</keyword>
<evidence type="ECO:0000256" key="1">
    <source>
        <dbReference type="ARBA" id="ARBA00010914"/>
    </source>
</evidence>
<dbReference type="InterPro" id="IPR001041">
    <property type="entry name" value="2Fe-2S_ferredoxin-type"/>
</dbReference>
<dbReference type="AlphaFoldDB" id="A0AAD3CF13"/>
<dbReference type="InterPro" id="IPR036010">
    <property type="entry name" value="2Fe-2S_ferredoxin-like_sf"/>
</dbReference>
<evidence type="ECO:0000256" key="4">
    <source>
        <dbReference type="ARBA" id="ARBA00023004"/>
    </source>
</evidence>
<keyword evidence="7" id="KW-0732">Signal</keyword>
<dbReference type="GO" id="GO:0046872">
    <property type="term" value="F:metal ion binding"/>
    <property type="evidence" value="ECO:0007669"/>
    <property type="project" value="UniProtKB-KW"/>
</dbReference>